<evidence type="ECO:0000256" key="1">
    <source>
        <dbReference type="SAM" id="MobiDB-lite"/>
    </source>
</evidence>
<keyword evidence="3" id="KW-1185">Reference proteome</keyword>
<feature type="compositionally biased region" description="Polar residues" evidence="1">
    <location>
        <begin position="698"/>
        <end position="716"/>
    </location>
</feature>
<feature type="region of interest" description="Disordered" evidence="1">
    <location>
        <begin position="24"/>
        <end position="143"/>
    </location>
</feature>
<dbReference type="STRING" id="1157962.A0A250WV20"/>
<proteinExistence type="predicted"/>
<feature type="compositionally biased region" description="Low complexity" evidence="1">
    <location>
        <begin position="833"/>
        <end position="851"/>
    </location>
</feature>
<sequence>MSLPQQKNSQAKYANLNLNASLTSKSGLGVGATGSGLAQGASTLTKGGLLVLSKRPRAATGSKLSVPKPVNLPSIKKEHAGNDPSTQLVPASSGSGTWTKPEDVPPETTPSLTSSSTWATSQPQKASQSAGPWQPPVAATSSVPTFRGLSDRLLNPEEYPSLAASLKAEAAGFARQGKTVHDHEDARWADDERAGSGAWRAPDWSNKGDKFDDERFVGDRPVGGWDYPSGDRRYEYDGSFGQSRTVYDDDAREGRGKGGYSALGGGYDQGYSPSLFGHRRGSFGDQLPPPPPPPPRRPGTHGIDGGYHSGNNDLYDDRGLLPPPPPPRGSQMENVDDEDDPERRAFQAELRRVAADLERRKNAERSDSVAEKRSMTLTDSGDAAPSQGESSAASDSEHGPRPVKARQVIRDLAEDEEERRRRERAGEKLKQLEQQMASRKGAPGEAESESSWVVKPPAGPWKKLTRNEDLAWDDDSLGLGNQDDVPVQHPVSSSAPSKSSNGPATGLDPKLVTQPPPPPPPPRTVAPQILQHPSQPGHDTRPPSHPLQQPKSAQVHIHPQQHNSFTQQQHNSFTQQQQQPPVLLQHAPPQGSASIEASAQSTSGALFGSFDDGLLEELSRASPALRGLGHQEPESIKPKLWRPADGITPVLLTHAASPRQQQQPALDLSQQQQQQPALDLSQQQLQQLHNPVPANSPPVDNNGANQGSSVRVQETTPAMVRPERSRRGEGRGGRGVGRISNGVGGVRHPGGEEGAPNAASEGSNSSVRGATSARGRGRVRPQSAADCEDMDSSEAASWNGNQHGNVHPSGRGGGRGRGRGPTSHMVTGDSCLPTPASSGGAASSAASWLAPSHPPARPGSSGPSLADPVVVFDRHQPGSRAGRQGPAASQASPATEVPGAPLVAASQASPATEVPGAPLVAAGGVQQQQQVQPGPPLDNSVLALPADLSLDVVPVQPRLGSNLKAFAAPALPSGDQPNRLVGGPFGFGAGALASPVPPRATPTGLAAMWNDPIKGGAAGPAGVQGRGAAGQGVPGMRVPGPVAASWAGAPGHHPATAAAAATFAQPGSQILFGSSFGGSFSGPAPPQRPYPSGAPGVATSAGGAITASSGNNTWMVQPAAGQQPFLPSNKPPDWSTGSGASLVGMTAPSTTPQPLSGLGIPVPTFPPTGEPLSNGPAIPNGVARAFANPMAGPSAFPVMPGGFSAAPGGQQPSNRNQMGSQAVPPQPGRPSPQGHHPHLKAQQHQRVNPNTPAAATNAALANLPDDIFDSKPAAKPASSRPNSRSSQPPAAAAQAPPHVAANGAVSGNGERNAGGRGRGGRGRGGKGASDVEKGNESVPREAGGTGRGFSGRNGRGAGRSTTAAAAVAAAAAAAAAAASGMTSTPPAASLITVNSEANASTAAMTADGVKSQPSEGGRHGSGGRGRGRGGRGGPGQSARTGRGGSKLTGTSSGAAPAANSTEQGAPVVPQE</sequence>
<feature type="region of interest" description="Disordered" evidence="1">
    <location>
        <begin position="1266"/>
        <end position="1387"/>
    </location>
</feature>
<feature type="compositionally biased region" description="Basic and acidic residues" evidence="1">
    <location>
        <begin position="341"/>
        <end position="374"/>
    </location>
</feature>
<feature type="compositionally biased region" description="Pro residues" evidence="1">
    <location>
        <begin position="514"/>
        <end position="524"/>
    </location>
</feature>
<feature type="compositionally biased region" description="Low complexity" evidence="1">
    <location>
        <begin position="660"/>
        <end position="688"/>
    </location>
</feature>
<dbReference type="Proteomes" id="UP000232323">
    <property type="component" value="Unassembled WGS sequence"/>
</dbReference>
<feature type="compositionally biased region" description="Low complexity" evidence="1">
    <location>
        <begin position="1358"/>
        <end position="1387"/>
    </location>
</feature>
<gene>
    <name evidence="2" type="ORF">CEUSTIGMA_g2093.t1</name>
</gene>
<feature type="compositionally biased region" description="Polar residues" evidence="1">
    <location>
        <begin position="1447"/>
        <end position="1463"/>
    </location>
</feature>
<feature type="compositionally biased region" description="Pro residues" evidence="1">
    <location>
        <begin position="287"/>
        <end position="297"/>
    </location>
</feature>
<feature type="compositionally biased region" description="Polar residues" evidence="1">
    <location>
        <begin position="122"/>
        <end position="131"/>
    </location>
</feature>
<evidence type="ECO:0008006" key="4">
    <source>
        <dbReference type="Google" id="ProtNLM"/>
    </source>
</evidence>
<feature type="compositionally biased region" description="Low complexity" evidence="1">
    <location>
        <begin position="564"/>
        <end position="590"/>
    </location>
</feature>
<evidence type="ECO:0000313" key="3">
    <source>
        <dbReference type="Proteomes" id="UP000232323"/>
    </source>
</evidence>
<evidence type="ECO:0000313" key="2">
    <source>
        <dbReference type="EMBL" id="GAX74645.1"/>
    </source>
</evidence>
<feature type="compositionally biased region" description="Gly residues" evidence="1">
    <location>
        <begin position="1343"/>
        <end position="1357"/>
    </location>
</feature>
<feature type="compositionally biased region" description="Gly residues" evidence="1">
    <location>
        <begin position="1419"/>
        <end position="1446"/>
    </location>
</feature>
<feature type="compositionally biased region" description="Polar residues" evidence="1">
    <location>
        <begin position="83"/>
        <end position="98"/>
    </location>
</feature>
<feature type="region of interest" description="Disordered" evidence="1">
    <location>
        <begin position="1201"/>
        <end position="1250"/>
    </location>
</feature>
<organism evidence="2 3">
    <name type="scientific">Chlamydomonas eustigma</name>
    <dbReference type="NCBI Taxonomy" id="1157962"/>
    <lineage>
        <taxon>Eukaryota</taxon>
        <taxon>Viridiplantae</taxon>
        <taxon>Chlorophyta</taxon>
        <taxon>core chlorophytes</taxon>
        <taxon>Chlorophyceae</taxon>
        <taxon>CS clade</taxon>
        <taxon>Chlamydomonadales</taxon>
        <taxon>Chlamydomonadaceae</taxon>
        <taxon>Chlamydomonas</taxon>
    </lineage>
</organism>
<feature type="region of interest" description="Disordered" evidence="1">
    <location>
        <begin position="1079"/>
        <end position="1098"/>
    </location>
</feature>
<feature type="compositionally biased region" description="Polar residues" evidence="1">
    <location>
        <begin position="794"/>
        <end position="804"/>
    </location>
</feature>
<comment type="caution">
    <text evidence="2">The sequence shown here is derived from an EMBL/GenBank/DDBJ whole genome shotgun (WGS) entry which is preliminary data.</text>
</comment>
<feature type="compositionally biased region" description="Basic and acidic residues" evidence="1">
    <location>
        <begin position="179"/>
        <end position="194"/>
    </location>
</feature>
<feature type="region of interest" description="Disordered" evidence="1">
    <location>
        <begin position="177"/>
        <end position="609"/>
    </location>
</feature>
<feature type="region of interest" description="Disordered" evidence="1">
    <location>
        <begin position="649"/>
        <end position="898"/>
    </location>
</feature>
<accession>A0A250WV20</accession>
<feature type="compositionally biased region" description="Polar residues" evidence="1">
    <location>
        <begin position="1210"/>
        <end position="1220"/>
    </location>
</feature>
<feature type="region of interest" description="Disordered" evidence="1">
    <location>
        <begin position="624"/>
        <end position="643"/>
    </location>
</feature>
<reference evidence="2 3" key="1">
    <citation type="submission" date="2017-08" db="EMBL/GenBank/DDBJ databases">
        <title>Acidophilic green algal genome provides insights into adaptation to an acidic environment.</title>
        <authorList>
            <person name="Hirooka S."/>
            <person name="Hirose Y."/>
            <person name="Kanesaki Y."/>
            <person name="Higuchi S."/>
            <person name="Fujiwara T."/>
            <person name="Onuma R."/>
            <person name="Era A."/>
            <person name="Ohbayashi R."/>
            <person name="Uzuka A."/>
            <person name="Nozaki H."/>
            <person name="Yoshikawa H."/>
            <person name="Miyagishima S.Y."/>
        </authorList>
    </citation>
    <scope>NUCLEOTIDE SEQUENCE [LARGE SCALE GENOMIC DNA]</scope>
    <source>
        <strain evidence="2 3">NIES-2499</strain>
    </source>
</reference>
<feature type="compositionally biased region" description="Low complexity" evidence="1">
    <location>
        <begin position="1266"/>
        <end position="1311"/>
    </location>
</feature>
<feature type="compositionally biased region" description="Polar residues" evidence="1">
    <location>
        <begin position="760"/>
        <end position="769"/>
    </location>
</feature>
<feature type="compositionally biased region" description="Basic and acidic residues" evidence="1">
    <location>
        <begin position="408"/>
        <end position="431"/>
    </location>
</feature>
<feature type="compositionally biased region" description="Gly residues" evidence="1">
    <location>
        <begin position="257"/>
        <end position="268"/>
    </location>
</feature>
<dbReference type="EMBL" id="BEGY01000008">
    <property type="protein sequence ID" value="GAX74645.1"/>
    <property type="molecule type" value="Genomic_DNA"/>
</dbReference>
<protein>
    <recommendedName>
        <fullName evidence="4">BAT2 N-terminal domain-containing protein</fullName>
    </recommendedName>
</protein>
<feature type="compositionally biased region" description="Basic and acidic residues" evidence="1">
    <location>
        <begin position="246"/>
        <end position="256"/>
    </location>
</feature>
<dbReference type="OrthoDB" id="1939715at2759"/>
<name>A0A250WV20_9CHLO</name>
<feature type="compositionally biased region" description="Polar residues" evidence="1">
    <location>
        <begin position="591"/>
        <end position="604"/>
    </location>
</feature>
<feature type="compositionally biased region" description="Basic and acidic residues" evidence="1">
    <location>
        <begin position="1329"/>
        <end position="1339"/>
    </location>
</feature>
<feature type="compositionally biased region" description="Basic and acidic residues" evidence="1">
    <location>
        <begin position="721"/>
        <end position="732"/>
    </location>
</feature>
<feature type="region of interest" description="Disordered" evidence="1">
    <location>
        <begin position="1402"/>
        <end position="1471"/>
    </location>
</feature>
<feature type="compositionally biased region" description="Basic and acidic residues" evidence="1">
    <location>
        <begin position="206"/>
        <end position="218"/>
    </location>
</feature>
<feature type="compositionally biased region" description="Low complexity" evidence="1">
    <location>
        <begin position="109"/>
        <end position="121"/>
    </location>
</feature>